<organism evidence="4 5">
    <name type="scientific">Winogradskyella damuponensis</name>
    <dbReference type="NCBI Taxonomy" id="943939"/>
    <lineage>
        <taxon>Bacteria</taxon>
        <taxon>Pseudomonadati</taxon>
        <taxon>Bacteroidota</taxon>
        <taxon>Flavobacteriia</taxon>
        <taxon>Flavobacteriales</taxon>
        <taxon>Flavobacteriaceae</taxon>
        <taxon>Winogradskyella</taxon>
    </lineage>
</organism>
<dbReference type="Proteomes" id="UP001501682">
    <property type="component" value="Unassembled WGS sequence"/>
</dbReference>
<dbReference type="EMBL" id="BAABCB010000051">
    <property type="protein sequence ID" value="GAA4246771.1"/>
    <property type="molecule type" value="Genomic_DNA"/>
</dbReference>
<comment type="similarity">
    <text evidence="1 3">Belongs to the enoyl-CoA hydratase/isomerase family.</text>
</comment>
<proteinExistence type="inferred from homology"/>
<dbReference type="InterPro" id="IPR001753">
    <property type="entry name" value="Enoyl-CoA_hydra/iso"/>
</dbReference>
<dbReference type="SUPFAM" id="SSF52096">
    <property type="entry name" value="ClpP/crotonase"/>
    <property type="match status" value="1"/>
</dbReference>
<dbReference type="Gene3D" id="1.10.12.10">
    <property type="entry name" value="Lyase 2-enoyl-coa Hydratase, Chain A, domain 2"/>
    <property type="match status" value="1"/>
</dbReference>
<dbReference type="InterPro" id="IPR018376">
    <property type="entry name" value="Enoyl-CoA_hyd/isom_CS"/>
</dbReference>
<evidence type="ECO:0000256" key="2">
    <source>
        <dbReference type="ARBA" id="ARBA00023239"/>
    </source>
</evidence>
<dbReference type="Pfam" id="PF00378">
    <property type="entry name" value="ECH_1"/>
    <property type="match status" value="1"/>
</dbReference>
<protein>
    <submittedName>
        <fullName evidence="4">Enoyl-CoA hydratase-related protein</fullName>
    </submittedName>
</protein>
<accession>A0ABP8D3P4</accession>
<comment type="caution">
    <text evidence="4">The sequence shown here is derived from an EMBL/GenBank/DDBJ whole genome shotgun (WGS) entry which is preliminary data.</text>
</comment>
<evidence type="ECO:0000313" key="4">
    <source>
        <dbReference type="EMBL" id="GAA4246771.1"/>
    </source>
</evidence>
<evidence type="ECO:0000256" key="1">
    <source>
        <dbReference type="ARBA" id="ARBA00005254"/>
    </source>
</evidence>
<dbReference type="Gene3D" id="3.90.226.10">
    <property type="entry name" value="2-enoyl-CoA Hydratase, Chain A, domain 1"/>
    <property type="match status" value="1"/>
</dbReference>
<dbReference type="PANTHER" id="PTHR11941:SF54">
    <property type="entry name" value="ENOYL-COA HYDRATASE, MITOCHONDRIAL"/>
    <property type="match status" value="1"/>
</dbReference>
<sequence>MGMKNNFSMNYKNILSEYSNGITTITINRPKKLNALNKETIQELHDAFKDADADADTKVIIITGSGEKAFVAGADISEFADFSVEEGGKLAAQGQDLLFNFVEKLSTPVIAAVNGFALGGGLELAMACHFRVASSNAKMGLPEVSLGVIPGYGGTQRLPQLVGKGRAMEMVMTAGMIDANQALNYGLVNHVVELEELLPLAEKIAGKIMRNSSVAIGKAIKAINANYTDGKDGYKVEIKQFGKCFGTEDFVEGTTAFLEKRKADFPGK</sequence>
<reference evidence="5" key="1">
    <citation type="journal article" date="2019" name="Int. J. Syst. Evol. Microbiol.">
        <title>The Global Catalogue of Microorganisms (GCM) 10K type strain sequencing project: providing services to taxonomists for standard genome sequencing and annotation.</title>
        <authorList>
            <consortium name="The Broad Institute Genomics Platform"/>
            <consortium name="The Broad Institute Genome Sequencing Center for Infectious Disease"/>
            <person name="Wu L."/>
            <person name="Ma J."/>
        </authorList>
    </citation>
    <scope>NUCLEOTIDE SEQUENCE [LARGE SCALE GENOMIC DNA]</scope>
    <source>
        <strain evidence="5">JCM 17633</strain>
    </source>
</reference>
<dbReference type="PROSITE" id="PS00166">
    <property type="entry name" value="ENOYL_COA_HYDRATASE"/>
    <property type="match status" value="1"/>
</dbReference>
<dbReference type="CDD" id="cd06558">
    <property type="entry name" value="crotonase-like"/>
    <property type="match status" value="1"/>
</dbReference>
<keyword evidence="2" id="KW-0456">Lyase</keyword>
<dbReference type="InterPro" id="IPR014748">
    <property type="entry name" value="Enoyl-CoA_hydra_C"/>
</dbReference>
<evidence type="ECO:0000313" key="5">
    <source>
        <dbReference type="Proteomes" id="UP001501682"/>
    </source>
</evidence>
<dbReference type="PANTHER" id="PTHR11941">
    <property type="entry name" value="ENOYL-COA HYDRATASE-RELATED"/>
    <property type="match status" value="1"/>
</dbReference>
<evidence type="ECO:0000256" key="3">
    <source>
        <dbReference type="RuleBase" id="RU003707"/>
    </source>
</evidence>
<dbReference type="InterPro" id="IPR029045">
    <property type="entry name" value="ClpP/crotonase-like_dom_sf"/>
</dbReference>
<gene>
    <name evidence="4" type="ORF">GCM10022292_34020</name>
</gene>
<keyword evidence="5" id="KW-1185">Reference proteome</keyword>
<name>A0ABP8D3P4_9FLAO</name>